<name>A0ACB7X214_9ERIC</name>
<protein>
    <submittedName>
        <fullName evidence="1">Uncharacterized protein</fullName>
    </submittedName>
</protein>
<keyword evidence="2" id="KW-1185">Reference proteome</keyword>
<evidence type="ECO:0000313" key="1">
    <source>
        <dbReference type="EMBL" id="KAH7834673.1"/>
    </source>
</evidence>
<gene>
    <name evidence="1" type="ORF">Vadar_018438</name>
</gene>
<proteinExistence type="predicted"/>
<accession>A0ACB7X214</accession>
<reference evidence="1 2" key="1">
    <citation type="journal article" date="2021" name="Hortic Res">
        <title>High-quality reference genome and annotation aids understanding of berry development for evergreen blueberry (Vaccinium darrowii).</title>
        <authorList>
            <person name="Yu J."/>
            <person name="Hulse-Kemp A.M."/>
            <person name="Babiker E."/>
            <person name="Staton M."/>
        </authorList>
    </citation>
    <scope>NUCLEOTIDE SEQUENCE [LARGE SCALE GENOMIC DNA]</scope>
    <source>
        <strain evidence="2">cv. NJ 8807/NJ 8810</strain>
        <tissue evidence="1">Young leaf</tissue>
    </source>
</reference>
<comment type="caution">
    <text evidence="1">The sequence shown here is derived from an EMBL/GenBank/DDBJ whole genome shotgun (WGS) entry which is preliminary data.</text>
</comment>
<dbReference type="EMBL" id="CM037152">
    <property type="protein sequence ID" value="KAH7834673.1"/>
    <property type="molecule type" value="Genomic_DNA"/>
</dbReference>
<organism evidence="1 2">
    <name type="scientific">Vaccinium darrowii</name>
    <dbReference type="NCBI Taxonomy" id="229202"/>
    <lineage>
        <taxon>Eukaryota</taxon>
        <taxon>Viridiplantae</taxon>
        <taxon>Streptophyta</taxon>
        <taxon>Embryophyta</taxon>
        <taxon>Tracheophyta</taxon>
        <taxon>Spermatophyta</taxon>
        <taxon>Magnoliopsida</taxon>
        <taxon>eudicotyledons</taxon>
        <taxon>Gunneridae</taxon>
        <taxon>Pentapetalae</taxon>
        <taxon>asterids</taxon>
        <taxon>Ericales</taxon>
        <taxon>Ericaceae</taxon>
        <taxon>Vaccinioideae</taxon>
        <taxon>Vaccinieae</taxon>
        <taxon>Vaccinium</taxon>
    </lineage>
</organism>
<sequence>MRISNGGGAWRNTEDEVLKAGVMKYGKNEWDRVSTLVPRMSAKQCKARWSEWIDPGINKTEYWTRGEEEKLLHLAKTMPCQWRTVGQILGRPASQCLDNYEKLLGDDNPFSRKLCPGEIDPTPESKPARRDTVDMDEDEKEMLQQARARLANTQGKKAKRKAREKLVEEATRLASLQRTRELKAAGIIPSRGTQQLHTEIAFQKKPPPGFYEVSDDAPGVEQLEFPTTVEELQGETRVDTEARLRKRDSESRDPTSAVLQAQTLIHPPAKDRKRPKLNLLAPQIGDRDLEAIAKSIYSS</sequence>
<evidence type="ECO:0000313" key="2">
    <source>
        <dbReference type="Proteomes" id="UP000828048"/>
    </source>
</evidence>
<dbReference type="Proteomes" id="UP000828048">
    <property type="component" value="Chromosome 2"/>
</dbReference>